<dbReference type="SUPFAM" id="SSF74784">
    <property type="entry name" value="Translin"/>
    <property type="match status" value="1"/>
</dbReference>
<dbReference type="EMBL" id="JFZT01000044">
    <property type="protein sequence ID" value="EZQ04856.1"/>
    <property type="molecule type" value="Genomic_DNA"/>
</dbReference>
<dbReference type="STRING" id="1160895.CM19_07695"/>
<dbReference type="OrthoDB" id="26985at2157"/>
<evidence type="ECO:0000313" key="1">
    <source>
        <dbReference type="EMBL" id="EZQ04856.1"/>
    </source>
</evidence>
<evidence type="ECO:0000313" key="2">
    <source>
        <dbReference type="Proteomes" id="UP000024332"/>
    </source>
</evidence>
<proteinExistence type="predicted"/>
<organism evidence="1 2">
    <name type="scientific">Candidatus Acidianus copahuensis</name>
    <dbReference type="NCBI Taxonomy" id="1160895"/>
    <lineage>
        <taxon>Archaea</taxon>
        <taxon>Thermoproteota</taxon>
        <taxon>Thermoprotei</taxon>
        <taxon>Sulfolobales</taxon>
        <taxon>Sulfolobaceae</taxon>
        <taxon>Acidianus</taxon>
    </lineage>
</organism>
<name>A0A031LMY8_9CREN</name>
<dbReference type="Proteomes" id="UP000024332">
    <property type="component" value="Unassembled WGS sequence"/>
</dbReference>
<accession>A0A031LMY8</accession>
<dbReference type="Gene3D" id="1.20.58.2140">
    <property type="match status" value="1"/>
</dbReference>
<protein>
    <submittedName>
        <fullName evidence="1">Haloacid dehalogenase</fullName>
    </submittedName>
</protein>
<reference evidence="1 2" key="1">
    <citation type="submission" date="2014-03" db="EMBL/GenBank/DDBJ databases">
        <title>Draft genome sequence of the novel thermoacidophilic archaea Acidianus copahuensis ALE1 strain, isolated from Copahue volcanic area in Neuquen Argentina.</title>
        <authorList>
            <person name="Urbieta M.S."/>
            <person name="Rascovan N."/>
            <person name="Castro C."/>
            <person name="Revale S."/>
            <person name="Giaveno M.A."/>
            <person name="Vazquez M.P."/>
            <person name="Donati E.R."/>
        </authorList>
    </citation>
    <scope>NUCLEOTIDE SEQUENCE [LARGE SCALE GENOMIC DNA]</scope>
    <source>
        <strain evidence="1 2">ALE1</strain>
    </source>
</reference>
<dbReference type="RefSeq" id="WP_048099779.1">
    <property type="nucleotide sequence ID" value="NZ_JFZT01000044.1"/>
</dbReference>
<dbReference type="InterPro" id="IPR036081">
    <property type="entry name" value="Translin_sf"/>
</dbReference>
<gene>
    <name evidence="1" type="ORF">CM19_07695</name>
</gene>
<dbReference type="CDD" id="cd14820">
    <property type="entry name" value="TRAX"/>
    <property type="match status" value="1"/>
</dbReference>
<sequence length="194" mass="22632">MNTDKLVEYLENVEKKLMDRFDNKEKLLLLSRELIRVSGETISLCHRGKESEAKEKFHKAIEKAKEIQKIVSDYPELLYGDVGVSFQELAEADIVLSFYFNLDVMLPNELGIPDTYFIDGIADAIGEMRRAILEFLRKDKKEDAEKTMEKMDILYESIWKLEYPKSLVPGLRQKIDALRRIVEETRHDLFLATI</sequence>
<keyword evidence="2" id="KW-1185">Reference proteome</keyword>
<dbReference type="GO" id="GO:0043565">
    <property type="term" value="F:sequence-specific DNA binding"/>
    <property type="evidence" value="ECO:0007669"/>
    <property type="project" value="InterPro"/>
</dbReference>
<comment type="caution">
    <text evidence="1">The sequence shown here is derived from an EMBL/GenBank/DDBJ whole genome shotgun (WGS) entry which is preliminary data.</text>
</comment>
<dbReference type="AlphaFoldDB" id="A0A031LMY8"/>